<dbReference type="SUPFAM" id="SSF101898">
    <property type="entry name" value="NHL repeat"/>
    <property type="match status" value="1"/>
</dbReference>
<evidence type="ECO:0000313" key="2">
    <source>
        <dbReference type="Proteomes" id="UP000619260"/>
    </source>
</evidence>
<dbReference type="Gene3D" id="2.130.10.10">
    <property type="entry name" value="YVTN repeat-like/Quinoprotein amine dehydrogenase"/>
    <property type="match status" value="1"/>
</dbReference>
<dbReference type="PANTHER" id="PTHR40274">
    <property type="entry name" value="VIRGINIAMYCIN B LYASE"/>
    <property type="match status" value="1"/>
</dbReference>
<dbReference type="GO" id="GO:0016829">
    <property type="term" value="F:lyase activity"/>
    <property type="evidence" value="ECO:0007669"/>
    <property type="project" value="UniProtKB-KW"/>
</dbReference>
<organism evidence="1 2">
    <name type="scientific">Virgisporangium aliadipatigenens</name>
    <dbReference type="NCBI Taxonomy" id="741659"/>
    <lineage>
        <taxon>Bacteria</taxon>
        <taxon>Bacillati</taxon>
        <taxon>Actinomycetota</taxon>
        <taxon>Actinomycetes</taxon>
        <taxon>Micromonosporales</taxon>
        <taxon>Micromonosporaceae</taxon>
        <taxon>Virgisporangium</taxon>
    </lineage>
</organism>
<dbReference type="PANTHER" id="PTHR40274:SF3">
    <property type="entry name" value="VIRGINIAMYCIN B LYASE"/>
    <property type="match status" value="1"/>
</dbReference>
<dbReference type="Pfam" id="PF24684">
    <property type="entry name" value="Vgb_lyase"/>
    <property type="match status" value="1"/>
</dbReference>
<dbReference type="AlphaFoldDB" id="A0A8J3YGD3"/>
<keyword evidence="2" id="KW-1185">Reference proteome</keyword>
<dbReference type="InterPro" id="IPR015943">
    <property type="entry name" value="WD40/YVTN_repeat-like_dom_sf"/>
</dbReference>
<dbReference type="EMBL" id="BOPF01000002">
    <property type="protein sequence ID" value="GIJ43508.1"/>
    <property type="molecule type" value="Genomic_DNA"/>
</dbReference>
<dbReference type="InterPro" id="IPR051344">
    <property type="entry name" value="Vgb"/>
</dbReference>
<sequence length="281" mass="28468">MGVRMRVIELPDGWAPYALAADADGGIWMTLVAPAGLARLDPAAAAGPPALHGIGADARPMQLVARSTGSVAYPRTDDRIAHLAPDGAERLDELPAGASPYGIAEAGGDLWFTATGLDRLGRLAPDGTPTWVELPAGARPAMVTGTADGAVWATLNGAGALARHHDGELEIRPLPAGAAPVGIAADGDGVWYADIARGLVGHTATGEVRLPDPACRPHAVAADPDGGCWATLWGSGELARITAGGEITIHPLPGAEPHGLVVTGGHVWVAMESGSLVAVPR</sequence>
<keyword evidence="1" id="KW-0456">Lyase</keyword>
<evidence type="ECO:0000313" key="1">
    <source>
        <dbReference type="EMBL" id="GIJ43508.1"/>
    </source>
</evidence>
<reference evidence="1" key="1">
    <citation type="submission" date="2021-01" db="EMBL/GenBank/DDBJ databases">
        <title>Whole genome shotgun sequence of Virgisporangium aliadipatigenens NBRC 105644.</title>
        <authorList>
            <person name="Komaki H."/>
            <person name="Tamura T."/>
        </authorList>
    </citation>
    <scope>NUCLEOTIDE SEQUENCE</scope>
    <source>
        <strain evidence="1">NBRC 105644</strain>
    </source>
</reference>
<accession>A0A8J3YGD3</accession>
<gene>
    <name evidence="1" type="primary">vgb</name>
    <name evidence="1" type="ORF">Val02_03940</name>
</gene>
<protein>
    <submittedName>
        <fullName evidence="1">Virginiamycin B lyase</fullName>
    </submittedName>
</protein>
<name>A0A8J3YGD3_9ACTN</name>
<comment type="caution">
    <text evidence="1">The sequence shown here is derived from an EMBL/GenBank/DDBJ whole genome shotgun (WGS) entry which is preliminary data.</text>
</comment>
<proteinExistence type="predicted"/>
<dbReference type="Proteomes" id="UP000619260">
    <property type="component" value="Unassembled WGS sequence"/>
</dbReference>